<organism evidence="2 3">
    <name type="scientific">Ponticoccus litoralis</name>
    <dbReference type="NCBI Taxonomy" id="422297"/>
    <lineage>
        <taxon>Bacteria</taxon>
        <taxon>Pseudomonadati</taxon>
        <taxon>Pseudomonadota</taxon>
        <taxon>Alphaproteobacteria</taxon>
        <taxon>Rhodobacterales</taxon>
        <taxon>Roseobacteraceae</taxon>
        <taxon>Ponticoccus</taxon>
    </lineage>
</organism>
<evidence type="ECO:0000313" key="3">
    <source>
        <dbReference type="Proteomes" id="UP001428774"/>
    </source>
</evidence>
<keyword evidence="3" id="KW-1185">Reference proteome</keyword>
<sequence>MEKLVYMKGIESVDQAEGLQQKVHGAGIAQQDHDRIGAHDLAHPERDQQQQQEQHLVLAADVPRQEIGHGIGDDQGAEGEHAGKDQRPEERHPEDAVPEEAGVVVQREILLDTRRDRVCIGQRHAHHLQHRAKVLGQHPEDRESGEDQELAPGRGRGQPHQRVIGSPCGQAAPKCAARSLFCHGSLVLLCGGVIRHAVVFRVCLCPCPAPGGTGTGSLKMAIRRP</sequence>
<protein>
    <submittedName>
        <fullName evidence="2">Uncharacterized protein</fullName>
    </submittedName>
</protein>
<gene>
    <name evidence="2" type="ORF">ABFB10_23680</name>
</gene>
<dbReference type="Proteomes" id="UP001428774">
    <property type="component" value="Unassembled WGS sequence"/>
</dbReference>
<proteinExistence type="predicted"/>
<name>A0AAW9SS42_9RHOB</name>
<evidence type="ECO:0000256" key="1">
    <source>
        <dbReference type="SAM" id="MobiDB-lite"/>
    </source>
</evidence>
<dbReference type="RefSeq" id="WP_347168658.1">
    <property type="nucleotide sequence ID" value="NZ_JBDNCH010000005.1"/>
</dbReference>
<dbReference type="AlphaFoldDB" id="A0AAW9SS42"/>
<dbReference type="EMBL" id="JBDNCH010000005">
    <property type="protein sequence ID" value="MEN9063561.1"/>
    <property type="molecule type" value="Genomic_DNA"/>
</dbReference>
<feature type="region of interest" description="Disordered" evidence="1">
    <location>
        <begin position="128"/>
        <end position="161"/>
    </location>
</feature>
<reference evidence="2 3" key="1">
    <citation type="submission" date="2024-05" db="EMBL/GenBank/DDBJ databases">
        <title>Genome sequence of Ponticoccus litoralis KCCM 90028.</title>
        <authorList>
            <person name="Kim J.M."/>
            <person name="Lee J.K."/>
            <person name="Choi B.J."/>
            <person name="Bayburt H."/>
            <person name="Baek J.H."/>
            <person name="Jeon C.O."/>
        </authorList>
    </citation>
    <scope>NUCLEOTIDE SEQUENCE [LARGE SCALE GENOMIC DNA]</scope>
    <source>
        <strain evidence="2 3">KCCM 90028</strain>
    </source>
</reference>
<accession>A0AAW9SS42</accession>
<evidence type="ECO:0000313" key="2">
    <source>
        <dbReference type="EMBL" id="MEN9063561.1"/>
    </source>
</evidence>
<feature type="region of interest" description="Disordered" evidence="1">
    <location>
        <begin position="22"/>
        <end position="99"/>
    </location>
</feature>
<comment type="caution">
    <text evidence="2">The sequence shown here is derived from an EMBL/GenBank/DDBJ whole genome shotgun (WGS) entry which is preliminary data.</text>
</comment>
<feature type="compositionally biased region" description="Basic and acidic residues" evidence="1">
    <location>
        <begin position="78"/>
        <end position="95"/>
    </location>
</feature>
<feature type="compositionally biased region" description="Basic and acidic residues" evidence="1">
    <location>
        <begin position="31"/>
        <end position="48"/>
    </location>
</feature>